<organism evidence="1 2">
    <name type="scientific">Candidatus Scatousia excrementipullorum</name>
    <dbReference type="NCBI Taxonomy" id="2840936"/>
    <lineage>
        <taxon>Bacteria</taxon>
        <taxon>Candidatus Scatousia</taxon>
    </lineage>
</organism>
<reference evidence="1" key="1">
    <citation type="submission" date="2020-10" db="EMBL/GenBank/DDBJ databases">
        <authorList>
            <person name="Gilroy R."/>
        </authorList>
    </citation>
    <scope>NUCLEOTIDE SEQUENCE</scope>
    <source>
        <strain evidence="1">10192</strain>
    </source>
</reference>
<evidence type="ECO:0000313" key="1">
    <source>
        <dbReference type="EMBL" id="MBO8430803.1"/>
    </source>
</evidence>
<evidence type="ECO:0000313" key="2">
    <source>
        <dbReference type="Proteomes" id="UP000823632"/>
    </source>
</evidence>
<name>A0A9D9DNL8_9BACT</name>
<dbReference type="AlphaFoldDB" id="A0A9D9DNL8"/>
<sequence>MAISAIENFKNRIFNATKHEQNVQRAGSNTNPFKATSFKGNVLTADIFETVKPSMAEKVSSKSKLMYSALVGSISGIGEKINHGVESIVSFCGRMKDGVVGFWNKMNDIEISLDFANAGKSIKSRWDAMQDEHTVQKYLTMPVGKTEGKDSLESMLISELGLNIAA</sequence>
<dbReference type="EMBL" id="JADIND010000113">
    <property type="protein sequence ID" value="MBO8430803.1"/>
    <property type="molecule type" value="Genomic_DNA"/>
</dbReference>
<accession>A0A9D9DNL8</accession>
<reference evidence="1" key="2">
    <citation type="journal article" date="2021" name="PeerJ">
        <title>Extensive microbial diversity within the chicken gut microbiome revealed by metagenomics and culture.</title>
        <authorList>
            <person name="Gilroy R."/>
            <person name="Ravi A."/>
            <person name="Getino M."/>
            <person name="Pursley I."/>
            <person name="Horton D.L."/>
            <person name="Alikhan N.F."/>
            <person name="Baker D."/>
            <person name="Gharbi K."/>
            <person name="Hall N."/>
            <person name="Watson M."/>
            <person name="Adriaenssens E.M."/>
            <person name="Foster-Nyarko E."/>
            <person name="Jarju S."/>
            <person name="Secka A."/>
            <person name="Antonio M."/>
            <person name="Oren A."/>
            <person name="Chaudhuri R.R."/>
            <person name="La Ragione R."/>
            <person name="Hildebrand F."/>
            <person name="Pallen M.J."/>
        </authorList>
    </citation>
    <scope>NUCLEOTIDE SEQUENCE</scope>
    <source>
        <strain evidence="1">10192</strain>
    </source>
</reference>
<dbReference type="Proteomes" id="UP000823632">
    <property type="component" value="Unassembled WGS sequence"/>
</dbReference>
<proteinExistence type="predicted"/>
<comment type="caution">
    <text evidence="1">The sequence shown here is derived from an EMBL/GenBank/DDBJ whole genome shotgun (WGS) entry which is preliminary data.</text>
</comment>
<protein>
    <submittedName>
        <fullName evidence="1">Uncharacterized protein</fullName>
    </submittedName>
</protein>
<gene>
    <name evidence="1" type="ORF">IAC76_05395</name>
</gene>